<feature type="compositionally biased region" description="Pro residues" evidence="1">
    <location>
        <begin position="63"/>
        <end position="77"/>
    </location>
</feature>
<protein>
    <submittedName>
        <fullName evidence="2">Uncharacterized protein</fullName>
    </submittedName>
</protein>
<comment type="caution">
    <text evidence="2">The sequence shown here is derived from an EMBL/GenBank/DDBJ whole genome shotgun (WGS) entry which is preliminary data.</text>
</comment>
<proteinExistence type="predicted"/>
<organism evidence="2 3">
    <name type="scientific">Lasallia pustulata</name>
    <dbReference type="NCBI Taxonomy" id="136370"/>
    <lineage>
        <taxon>Eukaryota</taxon>
        <taxon>Fungi</taxon>
        <taxon>Dikarya</taxon>
        <taxon>Ascomycota</taxon>
        <taxon>Pezizomycotina</taxon>
        <taxon>Lecanoromycetes</taxon>
        <taxon>OSLEUM clade</taxon>
        <taxon>Umbilicariomycetidae</taxon>
        <taxon>Umbilicariales</taxon>
        <taxon>Umbilicariaceae</taxon>
        <taxon>Lasallia</taxon>
    </lineage>
</organism>
<evidence type="ECO:0000256" key="1">
    <source>
        <dbReference type="SAM" id="MobiDB-lite"/>
    </source>
</evidence>
<evidence type="ECO:0000313" key="3">
    <source>
        <dbReference type="Proteomes" id="UP000324767"/>
    </source>
</evidence>
<reference evidence="2 3" key="1">
    <citation type="submission" date="2019-09" db="EMBL/GenBank/DDBJ databases">
        <title>The hologenome of the rock-dwelling lichen Lasallia pustulata.</title>
        <authorList>
            <person name="Greshake Tzovaras B."/>
            <person name="Segers F."/>
            <person name="Bicker A."/>
            <person name="Dal Grande F."/>
            <person name="Otte J."/>
            <person name="Hankeln T."/>
            <person name="Schmitt I."/>
            <person name="Ebersberger I."/>
        </authorList>
    </citation>
    <scope>NUCLEOTIDE SEQUENCE [LARGE SCALE GENOMIC DNA]</scope>
    <source>
        <strain evidence="2">A1-1</strain>
    </source>
</reference>
<evidence type="ECO:0000313" key="2">
    <source>
        <dbReference type="EMBL" id="KAA6413590.1"/>
    </source>
</evidence>
<name>A0A5M8PVD6_9LECA</name>
<dbReference type="AlphaFoldDB" id="A0A5M8PVD6"/>
<dbReference type="EMBL" id="VXIT01000004">
    <property type="protein sequence ID" value="KAA6413590.1"/>
    <property type="molecule type" value="Genomic_DNA"/>
</dbReference>
<dbReference type="Proteomes" id="UP000324767">
    <property type="component" value="Unassembled WGS sequence"/>
</dbReference>
<feature type="region of interest" description="Disordered" evidence="1">
    <location>
        <begin position="57"/>
        <end position="88"/>
    </location>
</feature>
<gene>
    <name evidence="2" type="ORF">FRX48_03336</name>
</gene>
<accession>A0A5M8PVD6</accession>
<sequence length="103" mass="11291">MMHDHGLLITHARYLDCSRPRLEDLTDSVSSSRSSLPDITLLASAHDIPPLEDIFVQESGQPFPLPPSPIPPPPPPYTSGRPSSISPLRNSFCCFLVWEGRAG</sequence>